<dbReference type="STRING" id="37001.A0A1A9X4C2"/>
<keyword evidence="4" id="KW-0539">Nucleus</keyword>
<dbReference type="InterPro" id="IPR044898">
    <property type="entry name" value="CDI_dom_sf"/>
</dbReference>
<dbReference type="Proteomes" id="UP000091820">
    <property type="component" value="Unassembled WGS sequence"/>
</dbReference>
<dbReference type="EnsemblMetazoa" id="GBRI043726-RA">
    <property type="protein sequence ID" value="GBRI043726-PA"/>
    <property type="gene ID" value="GBRI043726"/>
</dbReference>
<sequence>MSTARVLNPVFNEIYKIRSSPTVLQRNLPCSHQLNRIKKDLFGPINVNETNRMFKEELAKHHEEATQKWGFDFRAGSPLAATNPQFIWERITSQESIIIPEVYTLTRNAHVHPSPVQPTPFDLLMDDRAERENDTISGSATDTDSCDEFHVENSSALTLFKIPANPISRASTSEAAGPRKILLRKRQPKITEYLKERKRLAQTPKKVAPAKRMRTSLAGNIQSIPPLRHSVDAHQISSHFPLRSQHD</sequence>
<evidence type="ECO:0000313" key="8">
    <source>
        <dbReference type="Proteomes" id="UP000091820"/>
    </source>
</evidence>
<evidence type="ECO:0000256" key="2">
    <source>
        <dbReference type="ARBA" id="ARBA00006726"/>
    </source>
</evidence>
<protein>
    <recommendedName>
        <fullName evidence="6">Cyclin-dependent kinase inhibitor domain-containing protein</fullName>
    </recommendedName>
</protein>
<dbReference type="GO" id="GO:0005634">
    <property type="term" value="C:nucleus"/>
    <property type="evidence" value="ECO:0007669"/>
    <property type="project" value="UniProtKB-SubCell"/>
</dbReference>
<dbReference type="VEuPathDB" id="VectorBase:GBRI043726"/>
<dbReference type="AlphaFoldDB" id="A0A1A9X4C2"/>
<dbReference type="PANTHER" id="PTHR10265:SF45">
    <property type="entry name" value="DACAPO"/>
    <property type="match status" value="1"/>
</dbReference>
<reference evidence="7" key="2">
    <citation type="submission" date="2020-05" db="UniProtKB">
        <authorList>
            <consortium name="EnsemblMetazoa"/>
        </authorList>
    </citation>
    <scope>IDENTIFICATION</scope>
    <source>
        <strain evidence="7">IAEA</strain>
    </source>
</reference>
<dbReference type="PANTHER" id="PTHR10265">
    <property type="entry name" value="CYCLIN-DEPENDENT KINASE INHIBITOR 1"/>
    <property type="match status" value="1"/>
</dbReference>
<dbReference type="Gene3D" id="4.10.365.10">
    <property type="entry name" value="p27"/>
    <property type="match status" value="1"/>
</dbReference>
<comment type="similarity">
    <text evidence="2">Belongs to the CDI family.</text>
</comment>
<keyword evidence="5" id="KW-0131">Cell cycle</keyword>
<dbReference type="GO" id="GO:0004861">
    <property type="term" value="F:cyclin-dependent protein serine/threonine kinase inhibitor activity"/>
    <property type="evidence" value="ECO:0007669"/>
    <property type="project" value="InterPro"/>
</dbReference>
<evidence type="ECO:0000256" key="4">
    <source>
        <dbReference type="ARBA" id="ARBA00023242"/>
    </source>
</evidence>
<dbReference type="Pfam" id="PF02234">
    <property type="entry name" value="CDI"/>
    <property type="match status" value="1"/>
</dbReference>
<evidence type="ECO:0000256" key="1">
    <source>
        <dbReference type="ARBA" id="ARBA00004123"/>
    </source>
</evidence>
<reference evidence="8" key="1">
    <citation type="submission" date="2014-03" db="EMBL/GenBank/DDBJ databases">
        <authorList>
            <person name="Aksoy S."/>
            <person name="Warren W."/>
            <person name="Wilson R.K."/>
        </authorList>
    </citation>
    <scope>NUCLEOTIDE SEQUENCE [LARGE SCALE GENOMIC DNA]</scope>
    <source>
        <strain evidence="8">IAEA</strain>
    </source>
</reference>
<accession>A0A1A9X4C2</accession>
<evidence type="ECO:0000259" key="6">
    <source>
        <dbReference type="Pfam" id="PF02234"/>
    </source>
</evidence>
<evidence type="ECO:0000313" key="7">
    <source>
        <dbReference type="EnsemblMetazoa" id="GBRI043726-PA"/>
    </source>
</evidence>
<dbReference type="InterPro" id="IPR003175">
    <property type="entry name" value="CDI_dom"/>
</dbReference>
<comment type="subcellular location">
    <subcellularLocation>
        <location evidence="1">Nucleus</location>
    </subcellularLocation>
</comment>
<evidence type="ECO:0000256" key="5">
    <source>
        <dbReference type="ARBA" id="ARBA00023306"/>
    </source>
</evidence>
<keyword evidence="8" id="KW-1185">Reference proteome</keyword>
<keyword evidence="3" id="KW-0649">Protein kinase inhibitor</keyword>
<feature type="domain" description="Cyclin-dependent kinase inhibitor" evidence="6">
    <location>
        <begin position="41"/>
        <end position="91"/>
    </location>
</feature>
<name>A0A1A9X4C2_9MUSC</name>
<organism evidence="7 8">
    <name type="scientific">Glossina brevipalpis</name>
    <dbReference type="NCBI Taxonomy" id="37001"/>
    <lineage>
        <taxon>Eukaryota</taxon>
        <taxon>Metazoa</taxon>
        <taxon>Ecdysozoa</taxon>
        <taxon>Arthropoda</taxon>
        <taxon>Hexapoda</taxon>
        <taxon>Insecta</taxon>
        <taxon>Pterygota</taxon>
        <taxon>Neoptera</taxon>
        <taxon>Endopterygota</taxon>
        <taxon>Diptera</taxon>
        <taxon>Brachycera</taxon>
        <taxon>Muscomorpha</taxon>
        <taxon>Hippoboscoidea</taxon>
        <taxon>Glossinidae</taxon>
        <taxon>Glossina</taxon>
    </lineage>
</organism>
<evidence type="ECO:0000256" key="3">
    <source>
        <dbReference type="ARBA" id="ARBA00023013"/>
    </source>
</evidence>
<proteinExistence type="inferred from homology"/>
<dbReference type="GO" id="GO:0051726">
    <property type="term" value="P:regulation of cell cycle"/>
    <property type="evidence" value="ECO:0007669"/>
    <property type="project" value="InterPro"/>
</dbReference>